<evidence type="ECO:0000313" key="3">
    <source>
        <dbReference type="EMBL" id="UXI66256.1"/>
    </source>
</evidence>
<feature type="transmembrane region" description="Helical" evidence="2">
    <location>
        <begin position="95"/>
        <end position="112"/>
    </location>
</feature>
<accession>A0ABY6B9P7</accession>
<keyword evidence="2" id="KW-1133">Transmembrane helix</keyword>
<sequence>MTTHETPSVPAGTAGQEPPEPESTTAQSAEVARQKNLDYRQRAIIGGLLGLLVLFFVAYAANQPALVPFCWPMLVVGLALLAGAAGSVASASQPGWTATGAAAIAVIFAFVFKSPATNYVLGDIKDTSQFRDLRIHTNNALLVGRRSVADPFRFVAFEEDLRSQTFYIVVAPHDGQEFYIGCLPTELLKRSSNGSTLEFSLVQTDDRWLLRDGRADSKAIGEFGRQSCAGPVASTEPRLPVALWNAVIGNAYAQASAQLEPRSAVRNLSSASAELRDISRATIATRTDARSITELVRDWDVDNSTVETDYGLIFGWVNAIQRDRKLAGVLANTLSTEQRNRIVLLMGHKDLTVRYSATELTLWLLQSTGAPDANPEAADGVIRDVLRVYSDASFRSEVAANGAYDYRKLVANVTTAISGAACAVPADRRDEVAGLLTDSARSMQSLEGMAAMADRVLSTAALVKNCRDTGRTARHGS</sequence>
<evidence type="ECO:0000313" key="4">
    <source>
        <dbReference type="Proteomes" id="UP001064632"/>
    </source>
</evidence>
<keyword evidence="4" id="KW-1185">Reference proteome</keyword>
<keyword evidence="2" id="KW-0812">Transmembrane</keyword>
<proteinExistence type="predicted"/>
<dbReference type="RefSeq" id="WP_261693240.1">
    <property type="nucleotide sequence ID" value="NZ_CP104694.1"/>
</dbReference>
<dbReference type="EMBL" id="CP104694">
    <property type="protein sequence ID" value="UXI66256.1"/>
    <property type="molecule type" value="Genomic_DNA"/>
</dbReference>
<keyword evidence="2" id="KW-0472">Membrane</keyword>
<dbReference type="Proteomes" id="UP001064632">
    <property type="component" value="Chromosome"/>
</dbReference>
<organism evidence="3 4">
    <name type="scientific">Tahibacter amnicola</name>
    <dbReference type="NCBI Taxonomy" id="2976241"/>
    <lineage>
        <taxon>Bacteria</taxon>
        <taxon>Pseudomonadati</taxon>
        <taxon>Pseudomonadota</taxon>
        <taxon>Gammaproteobacteria</taxon>
        <taxon>Lysobacterales</taxon>
        <taxon>Rhodanobacteraceae</taxon>
        <taxon>Tahibacter</taxon>
    </lineage>
</organism>
<evidence type="ECO:0000256" key="1">
    <source>
        <dbReference type="SAM" id="MobiDB-lite"/>
    </source>
</evidence>
<gene>
    <name evidence="3" type="ORF">N4264_16025</name>
</gene>
<protein>
    <submittedName>
        <fullName evidence="3">Uncharacterized protein</fullName>
    </submittedName>
</protein>
<name>A0ABY6B9P7_9GAMM</name>
<feature type="transmembrane region" description="Helical" evidence="2">
    <location>
        <begin position="66"/>
        <end position="88"/>
    </location>
</feature>
<feature type="transmembrane region" description="Helical" evidence="2">
    <location>
        <begin position="43"/>
        <end position="60"/>
    </location>
</feature>
<reference evidence="3" key="1">
    <citation type="submission" date="2022-09" db="EMBL/GenBank/DDBJ databases">
        <title>Tahibacter sp. nov., isolated from a fresh water.</title>
        <authorList>
            <person name="Baek J.H."/>
            <person name="Lee J.K."/>
            <person name="Kim J.M."/>
            <person name="Jeon C.O."/>
        </authorList>
    </citation>
    <scope>NUCLEOTIDE SEQUENCE</scope>
    <source>
        <strain evidence="3">W38</strain>
    </source>
</reference>
<feature type="region of interest" description="Disordered" evidence="1">
    <location>
        <begin position="1"/>
        <end position="27"/>
    </location>
</feature>
<evidence type="ECO:0000256" key="2">
    <source>
        <dbReference type="SAM" id="Phobius"/>
    </source>
</evidence>